<protein>
    <submittedName>
        <fullName evidence="2">SMI1/KNR4 family protein</fullName>
    </submittedName>
    <submittedName>
        <fullName evidence="1">Superoxide dismutase</fullName>
    </submittedName>
</protein>
<dbReference type="Proteomes" id="UP001163707">
    <property type="component" value="Chromosome"/>
</dbReference>
<dbReference type="RefSeq" id="WP_000435837.1">
    <property type="nucleotide sequence ID" value="NZ_CAKJWU010000007.1"/>
</dbReference>
<dbReference type="EMBL" id="LOMT01000006">
    <property type="protein sequence ID" value="KXY03586.1"/>
    <property type="molecule type" value="Genomic_DNA"/>
</dbReference>
<dbReference type="AlphaFoldDB" id="A0A0G8DMQ8"/>
<reference evidence="1 3" key="1">
    <citation type="submission" date="2015-12" db="EMBL/GenBank/DDBJ databases">
        <title>Bacillus cereus Group isolate.</title>
        <authorList>
            <person name="Kovac J."/>
        </authorList>
    </citation>
    <scope>NUCLEOTIDE SEQUENCE [LARGE SCALE GENOMIC DNA]</scope>
    <source>
        <strain evidence="1 3">FSL W8-0275</strain>
    </source>
</reference>
<evidence type="ECO:0000313" key="2">
    <source>
        <dbReference type="EMBL" id="UYW68122.1"/>
    </source>
</evidence>
<dbReference type="PATRIC" id="fig|1396.432.peg.5206"/>
<name>A0A0G8DMQ8_BACCE</name>
<dbReference type="EMBL" id="CP109872">
    <property type="protein sequence ID" value="UYW68122.1"/>
    <property type="molecule type" value="Genomic_DNA"/>
</dbReference>
<sequence>MEQKLGFLRKYKRNAQLISCHEINKLDSGKIPNSWYELFQEENVDKRVESILSIWKEQVGVELRNTISYLSRHLEEVELMNTNGRYSILYTIKTDNGEILYYEGGNPKDEFNNEELEKSWDKIPSTIRNFYRTVHNGFYFYASQSMGLVPLENVTFFDDDEWGIIEELEEPLQIDLQTTFGFFKSGMGGYVAVDYKNSNNDNATLWWTNKEPRYNMNFWDIVDEWILIGFEV</sequence>
<dbReference type="OMA" id="WIVIGFQ"/>
<proteinExistence type="predicted"/>
<dbReference type="GeneID" id="45022099"/>
<evidence type="ECO:0000313" key="3">
    <source>
        <dbReference type="Proteomes" id="UP000075591"/>
    </source>
</evidence>
<gene>
    <name evidence="1" type="ORF">AT274_28330</name>
    <name evidence="2" type="ORF">OK229_20500</name>
</gene>
<evidence type="ECO:0000313" key="1">
    <source>
        <dbReference type="EMBL" id="KXY03586.1"/>
    </source>
</evidence>
<organism evidence="1 3">
    <name type="scientific">Bacillus cereus</name>
    <dbReference type="NCBI Taxonomy" id="1396"/>
    <lineage>
        <taxon>Bacteria</taxon>
        <taxon>Bacillati</taxon>
        <taxon>Bacillota</taxon>
        <taxon>Bacilli</taxon>
        <taxon>Bacillales</taxon>
        <taxon>Bacillaceae</taxon>
        <taxon>Bacillus</taxon>
        <taxon>Bacillus cereus group</taxon>
    </lineage>
</organism>
<accession>A0A0G8DMQ8</accession>
<reference evidence="2" key="2">
    <citation type="submission" date="2023-02" db="EMBL/GenBank/DDBJ databases">
        <title>Complete Genome Sequence of Bacillus cereus sensu lato isolate BC38B from pepper closely related to the Bacillus anthracis clade.</title>
        <authorList>
            <person name="Abdelli M."/>
            <person name="Cerar Kisek T."/>
            <person name="Falaise C."/>
            <person name="Cumont A."/>
            <person name="Giraud M."/>
            <person name="Chatoux J."/>
            <person name="Rogee S."/>
            <person name="Dadvisard M."/>
            <person name="Larigauderie G."/>
            <person name="Raynaud F."/>
            <person name="Godic Torkar K."/>
            <person name="Ramisse V."/>
        </authorList>
    </citation>
    <scope>NUCLEOTIDE SEQUENCE</scope>
    <source>
        <strain evidence="2">BC38B</strain>
    </source>
</reference>
<dbReference type="Proteomes" id="UP000075591">
    <property type="component" value="Unassembled WGS sequence"/>
</dbReference>